<evidence type="ECO:0000313" key="5">
    <source>
        <dbReference type="Proteomes" id="UP001596087"/>
    </source>
</evidence>
<organism evidence="4 5">
    <name type="scientific">Nocardioides taihuensis</name>
    <dbReference type="NCBI Taxonomy" id="1835606"/>
    <lineage>
        <taxon>Bacteria</taxon>
        <taxon>Bacillati</taxon>
        <taxon>Actinomycetota</taxon>
        <taxon>Actinomycetes</taxon>
        <taxon>Propionibacteriales</taxon>
        <taxon>Nocardioidaceae</taxon>
        <taxon>Nocardioides</taxon>
    </lineage>
</organism>
<evidence type="ECO:0000256" key="2">
    <source>
        <dbReference type="PROSITE-ProRule" id="PRU00514"/>
    </source>
</evidence>
<dbReference type="PANTHER" id="PTHR21164">
    <property type="entry name" value="CHORISMATE MUTASE"/>
    <property type="match status" value="1"/>
</dbReference>
<gene>
    <name evidence="4" type="primary">aroH</name>
    <name evidence="4" type="ORF">ACFPGP_10605</name>
</gene>
<dbReference type="NCBIfam" id="TIGR01796">
    <property type="entry name" value="CM_mono_aroH"/>
    <property type="match status" value="1"/>
</dbReference>
<proteinExistence type="predicted"/>
<keyword evidence="2" id="KW-0057">Aromatic amino acid biosynthesis</keyword>
<dbReference type="Proteomes" id="UP001596087">
    <property type="component" value="Unassembled WGS sequence"/>
</dbReference>
<keyword evidence="5" id="KW-1185">Reference proteome</keyword>
<dbReference type="PROSITE" id="PS51167">
    <property type="entry name" value="CHORISMATE_MUT_1"/>
    <property type="match status" value="1"/>
</dbReference>
<comment type="catalytic activity">
    <reaction evidence="2">
        <text>chorismate = prephenate</text>
        <dbReference type="Rhea" id="RHEA:13897"/>
        <dbReference type="ChEBI" id="CHEBI:29748"/>
        <dbReference type="ChEBI" id="CHEBI:29934"/>
        <dbReference type="EC" id="5.4.99.5"/>
    </reaction>
</comment>
<reference evidence="5" key="1">
    <citation type="journal article" date="2019" name="Int. J. Syst. Evol. Microbiol.">
        <title>The Global Catalogue of Microorganisms (GCM) 10K type strain sequencing project: providing services to taxonomists for standard genome sequencing and annotation.</title>
        <authorList>
            <consortium name="The Broad Institute Genomics Platform"/>
            <consortium name="The Broad Institute Genome Sequencing Center for Infectious Disease"/>
            <person name="Wu L."/>
            <person name="Ma J."/>
        </authorList>
    </citation>
    <scope>NUCLEOTIDE SEQUENCE [LARGE SCALE GENOMIC DNA]</scope>
    <source>
        <strain evidence="5">DFY41</strain>
    </source>
</reference>
<keyword evidence="2 4" id="KW-0413">Isomerase</keyword>
<comment type="caution">
    <text evidence="4">The sequence shown here is derived from an EMBL/GenBank/DDBJ whole genome shotgun (WGS) entry which is preliminary data.</text>
</comment>
<dbReference type="GO" id="GO:0004106">
    <property type="term" value="F:chorismate mutase activity"/>
    <property type="evidence" value="ECO:0007669"/>
    <property type="project" value="UniProtKB-EC"/>
</dbReference>
<name>A0ABW0BIH2_9ACTN</name>
<dbReference type="SUPFAM" id="SSF55298">
    <property type="entry name" value="YjgF-like"/>
    <property type="match status" value="1"/>
</dbReference>
<dbReference type="EMBL" id="JBHSKD010000009">
    <property type="protein sequence ID" value="MFC5177124.1"/>
    <property type="molecule type" value="Genomic_DNA"/>
</dbReference>
<dbReference type="RefSeq" id="WP_378589888.1">
    <property type="nucleotide sequence ID" value="NZ_JBHSKD010000009.1"/>
</dbReference>
<dbReference type="EC" id="5.4.99.5" evidence="1 2"/>
<protein>
    <recommendedName>
        <fullName evidence="1 2">chorismate mutase</fullName>
        <ecNumber evidence="1 2">5.4.99.5</ecNumber>
    </recommendedName>
</protein>
<dbReference type="Gene3D" id="3.30.1330.40">
    <property type="entry name" value="RutC-like"/>
    <property type="match status" value="1"/>
</dbReference>
<feature type="region of interest" description="Disordered" evidence="3">
    <location>
        <begin position="131"/>
        <end position="151"/>
    </location>
</feature>
<evidence type="ECO:0000313" key="4">
    <source>
        <dbReference type="EMBL" id="MFC5177124.1"/>
    </source>
</evidence>
<evidence type="ECO:0000256" key="3">
    <source>
        <dbReference type="SAM" id="MobiDB-lite"/>
    </source>
</evidence>
<sequence length="151" mass="16367">MGAGRPEQEVDVVAVRAVRGATQLEADERDHMLDRVAEMVLDVMASNGLDVDDFISVVFTATTDLHSEFPAYAARQLGFGEVPLLCARELEIEGSMPRVVRMLAHVETDLPRADVTHCYLHGAAALRKDLTRTREVPDADDTADAGSPGHG</sequence>
<accession>A0ABW0BIH2</accession>
<keyword evidence="2" id="KW-0028">Amino-acid biosynthesis</keyword>
<dbReference type="CDD" id="cd02185">
    <property type="entry name" value="AroH"/>
    <property type="match status" value="1"/>
</dbReference>
<dbReference type="Pfam" id="PF07736">
    <property type="entry name" value="CM_1"/>
    <property type="match status" value="1"/>
</dbReference>
<dbReference type="PANTHER" id="PTHR21164:SF0">
    <property type="entry name" value="CHORISMATE MUTASE AROH"/>
    <property type="match status" value="1"/>
</dbReference>
<evidence type="ECO:0000256" key="1">
    <source>
        <dbReference type="NCBIfam" id="TIGR01796"/>
    </source>
</evidence>
<dbReference type="PIRSF" id="PIRSF005965">
    <property type="entry name" value="Chor_mut_AroH"/>
    <property type="match status" value="1"/>
</dbReference>
<dbReference type="InterPro" id="IPR008243">
    <property type="entry name" value="Chorismate_mutase_AroH"/>
</dbReference>
<dbReference type="InterPro" id="IPR035959">
    <property type="entry name" value="RutC-like_sf"/>
</dbReference>